<feature type="non-terminal residue" evidence="2">
    <location>
        <position position="1"/>
    </location>
</feature>
<feature type="region of interest" description="Disordered" evidence="1">
    <location>
        <begin position="29"/>
        <end position="54"/>
    </location>
</feature>
<evidence type="ECO:0000313" key="3">
    <source>
        <dbReference type="Proteomes" id="UP000541444"/>
    </source>
</evidence>
<protein>
    <submittedName>
        <fullName evidence="2">Uncharacterized protein</fullName>
    </submittedName>
</protein>
<proteinExistence type="predicted"/>
<dbReference type="EMBL" id="JACGCM010002614">
    <property type="protein sequence ID" value="KAF6138163.1"/>
    <property type="molecule type" value="Genomic_DNA"/>
</dbReference>
<keyword evidence="3" id="KW-1185">Reference proteome</keyword>
<feature type="compositionally biased region" description="Basic and acidic residues" evidence="1">
    <location>
        <begin position="39"/>
        <end position="54"/>
    </location>
</feature>
<evidence type="ECO:0000256" key="1">
    <source>
        <dbReference type="SAM" id="MobiDB-lite"/>
    </source>
</evidence>
<dbReference type="Proteomes" id="UP000541444">
    <property type="component" value="Unassembled WGS sequence"/>
</dbReference>
<organism evidence="2 3">
    <name type="scientific">Kingdonia uniflora</name>
    <dbReference type="NCBI Taxonomy" id="39325"/>
    <lineage>
        <taxon>Eukaryota</taxon>
        <taxon>Viridiplantae</taxon>
        <taxon>Streptophyta</taxon>
        <taxon>Embryophyta</taxon>
        <taxon>Tracheophyta</taxon>
        <taxon>Spermatophyta</taxon>
        <taxon>Magnoliopsida</taxon>
        <taxon>Ranunculales</taxon>
        <taxon>Circaeasteraceae</taxon>
        <taxon>Kingdonia</taxon>
    </lineage>
</organism>
<accession>A0A7J7L6F2</accession>
<name>A0A7J7L6F2_9MAGN</name>
<reference evidence="2 3" key="1">
    <citation type="journal article" date="2020" name="IScience">
        <title>Genome Sequencing of the Endangered Kingdonia uniflora (Circaeasteraceae, Ranunculales) Reveals Potential Mechanisms of Evolutionary Specialization.</title>
        <authorList>
            <person name="Sun Y."/>
            <person name="Deng T."/>
            <person name="Zhang A."/>
            <person name="Moore M.J."/>
            <person name="Landis J.B."/>
            <person name="Lin N."/>
            <person name="Zhang H."/>
            <person name="Zhang X."/>
            <person name="Huang J."/>
            <person name="Zhang X."/>
            <person name="Sun H."/>
            <person name="Wang H."/>
        </authorList>
    </citation>
    <scope>NUCLEOTIDE SEQUENCE [LARGE SCALE GENOMIC DNA]</scope>
    <source>
        <strain evidence="2">TB1705</strain>
        <tissue evidence="2">Leaf</tissue>
    </source>
</reference>
<evidence type="ECO:0000313" key="2">
    <source>
        <dbReference type="EMBL" id="KAF6138163.1"/>
    </source>
</evidence>
<sequence>MVVAEASADKTTAISVEKQTMEFAKMEDEASQSAYLQTKESKEEVEQSKEEVVK</sequence>
<gene>
    <name evidence="2" type="ORF">GIB67_033577</name>
</gene>
<comment type="caution">
    <text evidence="2">The sequence shown here is derived from an EMBL/GenBank/DDBJ whole genome shotgun (WGS) entry which is preliminary data.</text>
</comment>
<dbReference type="AlphaFoldDB" id="A0A7J7L6F2"/>